<comment type="similarity">
    <text evidence="3 10">Belongs to the vitamin-B12 independent methionine synthase family.</text>
</comment>
<dbReference type="PANTHER" id="PTHR30519">
    <property type="entry name" value="5-METHYLTETRAHYDROPTEROYLTRIGLUTAMATE--HOMOCYSTEINE METHYLTRANSFERASE"/>
    <property type="match status" value="1"/>
</dbReference>
<feature type="binding site" evidence="10 11">
    <location>
        <begin position="409"/>
        <end position="411"/>
    </location>
    <ligand>
        <name>L-methionine</name>
        <dbReference type="ChEBI" id="CHEBI:57844"/>
    </ligand>
</feature>
<feature type="binding site" evidence="12">
    <location>
        <position position="620"/>
    </location>
    <ligand>
        <name>Zn(2+)</name>
        <dbReference type="ChEBI" id="CHEBI:29105"/>
        <label>1</label>
        <note>catalytic</note>
    </ligand>
</feature>
<dbReference type="AlphaFoldDB" id="A0A117L2K9"/>
<evidence type="ECO:0000256" key="2">
    <source>
        <dbReference type="ARBA" id="ARBA00004681"/>
    </source>
</evidence>
<feature type="binding site" evidence="10">
    <location>
        <position position="620"/>
    </location>
    <ligand>
        <name>Zn(2+)</name>
        <dbReference type="ChEBI" id="CHEBI:29105"/>
        <note>catalytic</note>
    </ligand>
</feature>
<keyword evidence="8 10" id="KW-0862">Zinc</keyword>
<feature type="binding site" evidence="10">
    <location>
        <position position="583"/>
    </location>
    <ligand>
        <name>5-methyltetrahydropteroyltri-L-glutamate</name>
        <dbReference type="ChEBI" id="CHEBI:58207"/>
    </ligand>
</feature>
<dbReference type="GO" id="GO:0032259">
    <property type="term" value="P:methylation"/>
    <property type="evidence" value="ECO:0007669"/>
    <property type="project" value="UniProtKB-KW"/>
</dbReference>
<dbReference type="InterPro" id="IPR013215">
    <property type="entry name" value="Cbl-indep_Met_Synth_N"/>
</dbReference>
<dbReference type="CDD" id="cd03312">
    <property type="entry name" value="CIMS_N_terminal_like"/>
    <property type="match status" value="1"/>
</dbReference>
<keyword evidence="10" id="KW-0677">Repeat</keyword>
<feature type="binding site" evidence="10 11">
    <location>
        <position position="539"/>
    </location>
    <ligand>
        <name>5-methyltetrahydropteroyltri-L-glutamate</name>
        <dbReference type="ChEBI" id="CHEBI:58207"/>
    </ligand>
</feature>
<dbReference type="SUPFAM" id="SSF51726">
    <property type="entry name" value="UROD/MetE-like"/>
    <property type="match status" value="2"/>
</dbReference>
<sequence>MKVYAFGFPKIGEKREFKKALEDFWKGKITENQFKEEMSELRMYMVENYRTNVDVVPSNELSYYDFVLDTAIMVGAIPERFGKYEGLSTYFEMARGRKALEMTKYFNTNYHYLVPEIESGNFELLENIPLEDFLFFRSMGIETAPRILGPFTFLYLSKKDGMWIREPGEMEKLFTRLVPVYRKVFEELVENGCGEILVDEPAFVCDLQKDHWNLIKDVYSEFSGFPLTIFTYYDSVSDYESYVSLPVKGLHLDFVSNTENLRNFEKHGFPSDKTLIAGVINGRQPWRANLKKVAELVDKLGASAISNSCPLFHLPITAQWENSLPDGLREKLAFAKEKLEELKVLKEFFEGKKVNLPEVSFEDFAVDESVSKKIKQLTPDSFRREKEYQERDRIQREELKLPLFPTTTIGSFPQTSDVRKMRARYRRGEISEEEYESFIKEQIKKVVRIQEEIGLDVLVHGEFERSDMVEFFAERLNGIATTQNGWVLSYGSRCYRPPIIYGTVSRTGPMTLKEITYAQSLTEKPVKGMLTGPITIMGWSYYREDIPEEEIAYQIALAINEEVKDLEKAGIKIIQIDEPAFREKAPIKKSRWPEYFEWAINAFNLAANAKAETQIHAHMCYSDFNEIIEYIHRLEFDVISIEASRSKGEIISAFENFKGWKKQIGVGVWDIHSPAVPSVDEMKSIIERVLRILPKELIWVNPDCGLKTRNWEEVVPSLKNMVDLAKKLRKEYNNT</sequence>
<dbReference type="EMBL" id="LGFG01000221">
    <property type="protein sequence ID" value="KUK22225.1"/>
    <property type="molecule type" value="Genomic_DNA"/>
</dbReference>
<comment type="catalytic activity">
    <reaction evidence="10">
        <text>5-methyltetrahydropteroyltri-L-glutamate + L-homocysteine = tetrahydropteroyltri-L-glutamate + L-methionine</text>
        <dbReference type="Rhea" id="RHEA:21196"/>
        <dbReference type="ChEBI" id="CHEBI:57844"/>
        <dbReference type="ChEBI" id="CHEBI:58140"/>
        <dbReference type="ChEBI" id="CHEBI:58199"/>
        <dbReference type="ChEBI" id="CHEBI:58207"/>
        <dbReference type="EC" id="2.1.1.14"/>
    </reaction>
</comment>
<dbReference type="InterPro" id="IPR006276">
    <property type="entry name" value="Cobalamin-indep_Met_synthase"/>
</dbReference>
<feature type="binding site" evidence="12">
    <location>
        <position position="642"/>
    </location>
    <ligand>
        <name>Zn(2+)</name>
        <dbReference type="ChEBI" id="CHEBI:29105"/>
        <label>1</label>
        <note>catalytic</note>
    </ligand>
</feature>
<comment type="caution">
    <text evidence="16">The sequence shown here is derived from an EMBL/GenBank/DDBJ whole genome shotgun (WGS) entry which is preliminary data.</text>
</comment>
<dbReference type="Pfam" id="PF01717">
    <property type="entry name" value="Meth_synt_2"/>
    <property type="match status" value="1"/>
</dbReference>
<feature type="binding site" evidence="10">
    <location>
        <position position="618"/>
    </location>
    <ligand>
        <name>Zn(2+)</name>
        <dbReference type="ChEBI" id="CHEBI:29105"/>
        <note>catalytic</note>
    </ligand>
</feature>
<dbReference type="PIRSF" id="PIRSF000382">
    <property type="entry name" value="MeTrfase_B12_ind"/>
    <property type="match status" value="1"/>
</dbReference>
<evidence type="ECO:0000256" key="6">
    <source>
        <dbReference type="ARBA" id="ARBA00022679"/>
    </source>
</evidence>
<evidence type="ECO:0000256" key="7">
    <source>
        <dbReference type="ARBA" id="ARBA00022723"/>
    </source>
</evidence>
<dbReference type="Gene3D" id="3.20.20.210">
    <property type="match status" value="2"/>
</dbReference>
<feature type="binding site" evidence="12">
    <location>
        <position position="704"/>
    </location>
    <ligand>
        <name>Zn(2+)</name>
        <dbReference type="ChEBI" id="CHEBI:29105"/>
        <label>1</label>
        <note>catalytic</note>
    </ligand>
</feature>
<feature type="binding site" evidence="10 11">
    <location>
        <position position="462"/>
    </location>
    <ligand>
        <name>L-methionine</name>
        <dbReference type="ChEBI" id="CHEBI:57844"/>
    </ligand>
</feature>
<feature type="binding site" evidence="10 11">
    <location>
        <begin position="409"/>
        <end position="411"/>
    </location>
    <ligand>
        <name>L-homocysteine</name>
        <dbReference type="ChEBI" id="CHEBI:58199"/>
    </ligand>
</feature>
<dbReference type="EC" id="2.1.1.14" evidence="10"/>
<evidence type="ECO:0000256" key="9">
    <source>
        <dbReference type="ARBA" id="ARBA00023167"/>
    </source>
</evidence>
<evidence type="ECO:0000259" key="15">
    <source>
        <dbReference type="Pfam" id="PF08267"/>
    </source>
</evidence>
<comment type="pathway">
    <text evidence="2 10">Amino-acid biosynthesis; L-methionine biosynthesis via de novo pathway; L-methionine from L-homocysteine (MetE route): step 1/1.</text>
</comment>
<evidence type="ECO:0000313" key="17">
    <source>
        <dbReference type="Proteomes" id="UP000058636"/>
    </source>
</evidence>
<feature type="active site" description="Proton donor" evidence="10 13">
    <location>
        <position position="672"/>
    </location>
</feature>
<dbReference type="GO" id="GO:0003871">
    <property type="term" value="F:5-methyltetrahydropteroyltriglutamate-homocysteine S-methyltransferase activity"/>
    <property type="evidence" value="ECO:0007669"/>
    <property type="project" value="UniProtKB-UniRule"/>
</dbReference>
<keyword evidence="7 10" id="KW-0479">Metal-binding</keyword>
<name>A0A117L2K9_9THEM</name>
<feature type="binding site" evidence="10 11">
    <location>
        <position position="577"/>
    </location>
    <ligand>
        <name>L-homocysteine</name>
        <dbReference type="ChEBI" id="CHEBI:58199"/>
    </ligand>
</feature>
<feature type="binding site" evidence="10 11">
    <location>
        <begin position="493"/>
        <end position="494"/>
    </location>
    <ligand>
        <name>5-methyltetrahydropteroyltri-L-glutamate</name>
        <dbReference type="ChEBI" id="CHEBI:58207"/>
    </ligand>
</feature>
<dbReference type="InterPro" id="IPR002629">
    <property type="entry name" value="Met_Synth_C/arc"/>
</dbReference>
<dbReference type="InterPro" id="IPR038071">
    <property type="entry name" value="UROD/MetE-like_sf"/>
</dbReference>
<dbReference type="UniPathway" id="UPA00051">
    <property type="reaction ID" value="UER00082"/>
</dbReference>
<feature type="binding site" evidence="12">
    <location>
        <position position="618"/>
    </location>
    <ligand>
        <name>Zn(2+)</name>
        <dbReference type="ChEBI" id="CHEBI:29105"/>
        <label>1</label>
        <note>catalytic</note>
    </ligand>
</feature>
<reference evidence="16 17" key="1">
    <citation type="journal article" date="2015" name="MBio">
        <title>Genome-Resolved Metagenomic Analysis Reveals Roles for Candidate Phyla and Other Microbial Community Members in Biogeochemical Transformations in Oil Reservoirs.</title>
        <authorList>
            <person name="Hu P."/>
            <person name="Tom L."/>
            <person name="Singh A."/>
            <person name="Thomas B.C."/>
            <person name="Baker B.J."/>
            <person name="Piceno Y.M."/>
            <person name="Andersen G.L."/>
            <person name="Banfield J.F."/>
        </authorList>
    </citation>
    <scope>NUCLEOTIDE SEQUENCE [LARGE SCALE GENOMIC DNA]</scope>
    <source>
        <strain evidence="16">46_26</strain>
    </source>
</reference>
<dbReference type="NCBIfam" id="NF003556">
    <property type="entry name" value="PRK05222.1"/>
    <property type="match status" value="1"/>
</dbReference>
<dbReference type="Proteomes" id="UP000058636">
    <property type="component" value="Unassembled WGS sequence"/>
</dbReference>
<gene>
    <name evidence="10" type="primary">metE</name>
    <name evidence="16" type="ORF">XD57_1677</name>
</gene>
<feature type="binding site" evidence="10">
    <location>
        <position position="642"/>
    </location>
    <ligand>
        <name>Zn(2+)</name>
        <dbReference type="ChEBI" id="CHEBI:29105"/>
        <note>catalytic</note>
    </ligand>
</feature>
<dbReference type="HAMAP" id="MF_00172">
    <property type="entry name" value="Meth_synth"/>
    <property type="match status" value="1"/>
</dbReference>
<evidence type="ECO:0000256" key="4">
    <source>
        <dbReference type="ARBA" id="ARBA00022603"/>
    </source>
</evidence>
<feature type="binding site" evidence="11">
    <location>
        <position position="18"/>
    </location>
    <ligand>
        <name>5-methyltetrahydropteroyltri-L-glutamate</name>
        <dbReference type="ChEBI" id="CHEBI:58207"/>
    </ligand>
</feature>
<comment type="cofactor">
    <cofactor evidence="12">
        <name>Zn(2+)</name>
        <dbReference type="ChEBI" id="CHEBI:29105"/>
    </cofactor>
    <text evidence="12">Binds 2 Zn(2+) ions per subunit.</text>
</comment>
<feature type="binding site" evidence="11">
    <location>
        <position position="109"/>
    </location>
    <ligand>
        <name>5-methyltetrahydropteroyltri-L-glutamate</name>
        <dbReference type="ChEBI" id="CHEBI:58207"/>
    </ligand>
</feature>
<keyword evidence="5 10" id="KW-0028">Amino-acid biosynthesis</keyword>
<evidence type="ECO:0000256" key="8">
    <source>
        <dbReference type="ARBA" id="ARBA00022833"/>
    </source>
</evidence>
<keyword evidence="6 10" id="KW-0808">Transferase</keyword>
<evidence type="ECO:0000313" key="16">
    <source>
        <dbReference type="EMBL" id="KUK22225.1"/>
    </source>
</evidence>
<feature type="binding site" evidence="10 11">
    <location>
        <position position="577"/>
    </location>
    <ligand>
        <name>L-methionine</name>
        <dbReference type="ChEBI" id="CHEBI:57844"/>
    </ligand>
</feature>
<evidence type="ECO:0000259" key="14">
    <source>
        <dbReference type="Pfam" id="PF01717"/>
    </source>
</evidence>
<feature type="domain" description="Cobalamin-independent methionine synthase MetE C-terminal/archaeal" evidence="14">
    <location>
        <begin position="404"/>
        <end position="726"/>
    </location>
</feature>
<dbReference type="Pfam" id="PF08267">
    <property type="entry name" value="Meth_synt_1"/>
    <property type="match status" value="1"/>
</dbReference>
<dbReference type="PATRIC" id="fig|93930.3.peg.838"/>
<feature type="binding site" evidence="10">
    <location>
        <begin position="15"/>
        <end position="18"/>
    </location>
    <ligand>
        <name>5-methyltetrahydropteroyltri-L-glutamate</name>
        <dbReference type="ChEBI" id="CHEBI:58207"/>
    </ligand>
</feature>
<feature type="binding site" evidence="10">
    <location>
        <position position="462"/>
    </location>
    <ligand>
        <name>L-homocysteine</name>
        <dbReference type="ChEBI" id="CHEBI:58199"/>
    </ligand>
</feature>
<evidence type="ECO:0000256" key="12">
    <source>
        <dbReference type="PIRSR" id="PIRSR000382-2"/>
    </source>
</evidence>
<keyword evidence="9 10" id="KW-0486">Methionine biosynthesis</keyword>
<organism evidence="16 17">
    <name type="scientific">Thermotoga petrophila</name>
    <dbReference type="NCBI Taxonomy" id="93929"/>
    <lineage>
        <taxon>Bacteria</taxon>
        <taxon>Thermotogati</taxon>
        <taxon>Thermotogota</taxon>
        <taxon>Thermotogae</taxon>
        <taxon>Thermotogales</taxon>
        <taxon>Thermotogaceae</taxon>
        <taxon>Thermotoga</taxon>
    </lineage>
</organism>
<protein>
    <recommendedName>
        <fullName evidence="10">5-methyltetrahydropteroyltriglutamate--homocysteine methyltransferase</fullName>
        <ecNumber evidence="10">2.1.1.14</ecNumber>
    </recommendedName>
    <alternativeName>
        <fullName evidence="10">Cobalamin-independent methionine synthase</fullName>
    </alternativeName>
    <alternativeName>
        <fullName evidence="10">Methionine synthase, vitamin-B12 independent isozyme</fullName>
    </alternativeName>
</protein>
<dbReference type="NCBIfam" id="TIGR01371">
    <property type="entry name" value="met_syn_B12ind"/>
    <property type="match status" value="1"/>
</dbReference>
<evidence type="ECO:0000256" key="13">
    <source>
        <dbReference type="PIRSR" id="PIRSR000382-3"/>
    </source>
</evidence>
<evidence type="ECO:0000256" key="3">
    <source>
        <dbReference type="ARBA" id="ARBA00009553"/>
    </source>
</evidence>
<comment type="cofactor">
    <cofactor evidence="10">
        <name>Zn(2+)</name>
        <dbReference type="ChEBI" id="CHEBI:29105"/>
    </cofactor>
    <text evidence="10">Binds 1 zinc ion per subunit.</text>
</comment>
<accession>A0A117L2K9</accession>
<feature type="domain" description="Cobalamin-independent methionine synthase MetE N-terminal" evidence="15">
    <location>
        <begin position="4"/>
        <end position="302"/>
    </location>
</feature>
<feature type="binding site" evidence="10">
    <location>
        <position position="104"/>
    </location>
    <ligand>
        <name>5-methyltetrahydropteroyltri-L-glutamate</name>
        <dbReference type="ChEBI" id="CHEBI:58207"/>
    </ligand>
</feature>
<comment type="function">
    <text evidence="1 10">Catalyzes the transfer of a methyl group from 5-methyltetrahydrofolate to homocysteine resulting in methionine formation.</text>
</comment>
<evidence type="ECO:0000256" key="1">
    <source>
        <dbReference type="ARBA" id="ARBA00002777"/>
    </source>
</evidence>
<dbReference type="GO" id="GO:0009086">
    <property type="term" value="P:methionine biosynthetic process"/>
    <property type="evidence" value="ECO:0007669"/>
    <property type="project" value="UniProtKB-UniRule"/>
</dbReference>
<dbReference type="CDD" id="cd03311">
    <property type="entry name" value="CIMS_C_terminal_like"/>
    <property type="match status" value="1"/>
</dbReference>
<keyword evidence="4 10" id="KW-0489">Methyltransferase</keyword>
<feature type="binding site" evidence="10">
    <location>
        <position position="704"/>
    </location>
    <ligand>
        <name>Zn(2+)</name>
        <dbReference type="ChEBI" id="CHEBI:29105"/>
        <note>catalytic</note>
    </ligand>
</feature>
<evidence type="ECO:0000256" key="11">
    <source>
        <dbReference type="PIRSR" id="PIRSR000382-1"/>
    </source>
</evidence>
<evidence type="ECO:0000256" key="10">
    <source>
        <dbReference type="HAMAP-Rule" id="MF_00172"/>
    </source>
</evidence>
<dbReference type="GO" id="GO:0008270">
    <property type="term" value="F:zinc ion binding"/>
    <property type="evidence" value="ECO:0007669"/>
    <property type="project" value="InterPro"/>
</dbReference>
<proteinExistence type="inferred from homology"/>
<evidence type="ECO:0000256" key="5">
    <source>
        <dbReference type="ARBA" id="ARBA00022605"/>
    </source>
</evidence>